<dbReference type="Pfam" id="PF14659">
    <property type="entry name" value="Phage_int_SAM_3"/>
    <property type="match status" value="1"/>
</dbReference>
<dbReference type="GO" id="GO:0003677">
    <property type="term" value="F:DNA binding"/>
    <property type="evidence" value="ECO:0007669"/>
    <property type="project" value="UniProtKB-UniRule"/>
</dbReference>
<dbReference type="PANTHER" id="PTHR30629">
    <property type="entry name" value="PROPHAGE INTEGRASE"/>
    <property type="match status" value="1"/>
</dbReference>
<dbReference type="CDD" id="cd01189">
    <property type="entry name" value="INT_ICEBs1_C_like"/>
    <property type="match status" value="1"/>
</dbReference>
<evidence type="ECO:0000256" key="2">
    <source>
        <dbReference type="ARBA" id="ARBA00022908"/>
    </source>
</evidence>
<dbReference type="OrthoDB" id="5391994at2"/>
<organism evidence="8 9">
    <name type="scientific">Marinobacterium iners DSM 11526</name>
    <dbReference type="NCBI Taxonomy" id="1122198"/>
    <lineage>
        <taxon>Bacteria</taxon>
        <taxon>Pseudomonadati</taxon>
        <taxon>Pseudomonadota</taxon>
        <taxon>Gammaproteobacteria</taxon>
        <taxon>Oceanospirillales</taxon>
        <taxon>Oceanospirillaceae</taxon>
        <taxon>Marinobacterium</taxon>
    </lineage>
</organism>
<dbReference type="InterPro" id="IPR050808">
    <property type="entry name" value="Phage_Integrase"/>
</dbReference>
<dbReference type="EMBL" id="FNRJ01000031">
    <property type="protein sequence ID" value="SEB17752.1"/>
    <property type="molecule type" value="Genomic_DNA"/>
</dbReference>
<dbReference type="AlphaFoldDB" id="A0A1H4H9G6"/>
<accession>A0A1H4H9G6</accession>
<evidence type="ECO:0000256" key="1">
    <source>
        <dbReference type="ARBA" id="ARBA00008857"/>
    </source>
</evidence>
<gene>
    <name evidence="8" type="ORF">SAMN02745729_1315</name>
</gene>
<keyword evidence="2" id="KW-0229">DNA integration</keyword>
<dbReference type="Gene3D" id="1.10.150.130">
    <property type="match status" value="1"/>
</dbReference>
<dbReference type="Gene3D" id="1.10.443.10">
    <property type="entry name" value="Intergrase catalytic core"/>
    <property type="match status" value="1"/>
</dbReference>
<sequence length="358" mass="41592">MDRRQTGVRARGDSIVLDFSYMGQRCRETLRVKPTKTAIKEASRKREAILYQIAMGTFDYAHHFPTSKNALKFGRNKGALVTVEEQLKQWIKKTEKRCQHSTIRDYNSAIYYHLIPAFGDLTLDEFNVSYVYEWLDELSISNKRINNVLGPLRQALQDAFYDGLIDQNPMDRFRYLSPETREPQPFNLDEIDRILAQLDDQCRNLIQFAFWSGLRTSELIALRWQDVDLTGGRVHVRKAIVRRREKSTKTASGLRSVDLQPSALAALEAQLPHTGKLTRVFHDPTTNKPWAGDHIIRKRVWIPALEAAGVSYRNPYQTRHTFASYHLSQGRNPLWVAQQMGHKDWGMIRKTYGRWITE</sequence>
<dbReference type="RefSeq" id="WP_091828182.1">
    <property type="nucleotide sequence ID" value="NZ_FNRJ01000031.1"/>
</dbReference>
<evidence type="ECO:0000256" key="3">
    <source>
        <dbReference type="ARBA" id="ARBA00023125"/>
    </source>
</evidence>
<protein>
    <submittedName>
        <fullName evidence="8">Integrase</fullName>
    </submittedName>
</protein>
<keyword evidence="4" id="KW-0233">DNA recombination</keyword>
<reference evidence="9" key="1">
    <citation type="submission" date="2016-10" db="EMBL/GenBank/DDBJ databases">
        <authorList>
            <person name="Varghese N."/>
            <person name="Submissions S."/>
        </authorList>
    </citation>
    <scope>NUCLEOTIDE SEQUENCE [LARGE SCALE GENOMIC DNA]</scope>
    <source>
        <strain evidence="9">DSM 11526</strain>
    </source>
</reference>
<evidence type="ECO:0000256" key="4">
    <source>
        <dbReference type="ARBA" id="ARBA00023172"/>
    </source>
</evidence>
<dbReference type="SUPFAM" id="SSF56349">
    <property type="entry name" value="DNA breaking-rejoining enzymes"/>
    <property type="match status" value="1"/>
</dbReference>
<dbReference type="InterPro" id="IPR022000">
    <property type="entry name" value="Min27-like_integrase_DNA_bind"/>
</dbReference>
<dbReference type="InterPro" id="IPR002104">
    <property type="entry name" value="Integrase_catalytic"/>
</dbReference>
<comment type="similarity">
    <text evidence="1">Belongs to the 'phage' integrase family.</text>
</comment>
<evidence type="ECO:0000259" key="6">
    <source>
        <dbReference type="PROSITE" id="PS51898"/>
    </source>
</evidence>
<keyword evidence="9" id="KW-1185">Reference proteome</keyword>
<feature type="domain" description="Core-binding (CB)" evidence="7">
    <location>
        <begin position="81"/>
        <end position="160"/>
    </location>
</feature>
<name>A0A1H4H9G6_9GAMM</name>
<evidence type="ECO:0000313" key="8">
    <source>
        <dbReference type="EMBL" id="SEB17752.1"/>
    </source>
</evidence>
<dbReference type="InterPro" id="IPR004107">
    <property type="entry name" value="Integrase_SAM-like_N"/>
</dbReference>
<dbReference type="InterPro" id="IPR044068">
    <property type="entry name" value="CB"/>
</dbReference>
<dbReference type="InterPro" id="IPR011010">
    <property type="entry name" value="DNA_brk_join_enz"/>
</dbReference>
<dbReference type="PANTHER" id="PTHR30629:SF6">
    <property type="entry name" value="PROPHAGE INTEGRASE INTA-RELATED"/>
    <property type="match status" value="1"/>
</dbReference>
<proteinExistence type="inferred from homology"/>
<dbReference type="PROSITE" id="PS51900">
    <property type="entry name" value="CB"/>
    <property type="match status" value="1"/>
</dbReference>
<dbReference type="Proteomes" id="UP000242469">
    <property type="component" value="Unassembled WGS sequence"/>
</dbReference>
<keyword evidence="3 5" id="KW-0238">DNA-binding</keyword>
<dbReference type="InterPro" id="IPR010998">
    <property type="entry name" value="Integrase_recombinase_N"/>
</dbReference>
<evidence type="ECO:0000256" key="5">
    <source>
        <dbReference type="PROSITE-ProRule" id="PRU01248"/>
    </source>
</evidence>
<dbReference type="Pfam" id="PF00589">
    <property type="entry name" value="Phage_integrase"/>
    <property type="match status" value="1"/>
</dbReference>
<evidence type="ECO:0000259" key="7">
    <source>
        <dbReference type="PROSITE" id="PS51900"/>
    </source>
</evidence>
<dbReference type="PROSITE" id="PS51898">
    <property type="entry name" value="TYR_RECOMBINASE"/>
    <property type="match status" value="1"/>
</dbReference>
<dbReference type="GO" id="GO:0006310">
    <property type="term" value="P:DNA recombination"/>
    <property type="evidence" value="ECO:0007669"/>
    <property type="project" value="UniProtKB-KW"/>
</dbReference>
<dbReference type="InterPro" id="IPR013762">
    <property type="entry name" value="Integrase-like_cat_sf"/>
</dbReference>
<evidence type="ECO:0000313" key="9">
    <source>
        <dbReference type="Proteomes" id="UP000242469"/>
    </source>
</evidence>
<feature type="domain" description="Tyr recombinase" evidence="6">
    <location>
        <begin position="181"/>
        <end position="358"/>
    </location>
</feature>
<dbReference type="Pfam" id="PF12167">
    <property type="entry name" value="Arm-DNA-bind_2"/>
    <property type="match status" value="1"/>
</dbReference>
<dbReference type="GO" id="GO:0015074">
    <property type="term" value="P:DNA integration"/>
    <property type="evidence" value="ECO:0007669"/>
    <property type="project" value="UniProtKB-KW"/>
</dbReference>
<dbReference type="STRING" id="1122198.SAMN02745729_1315"/>